<comment type="caution">
    <text evidence="9">The sequence shown here is derived from an EMBL/GenBank/DDBJ whole genome shotgun (WGS) entry which is preliminary data.</text>
</comment>
<evidence type="ECO:0000313" key="10">
    <source>
        <dbReference type="Proteomes" id="UP000053958"/>
    </source>
</evidence>
<keyword evidence="4 7" id="KW-0472">Membrane</keyword>
<comment type="similarity">
    <text evidence="5">Belongs to the SAT4 family.</text>
</comment>
<feature type="transmembrane region" description="Helical" evidence="7">
    <location>
        <begin position="165"/>
        <end position="188"/>
    </location>
</feature>
<dbReference type="InterPro" id="IPR049326">
    <property type="entry name" value="Rhodopsin_dom_fungi"/>
</dbReference>
<dbReference type="GeneID" id="25312783"/>
<accession>A0A0F4Z5U5</accession>
<dbReference type="PANTHER" id="PTHR33048">
    <property type="entry name" value="PTH11-LIKE INTEGRAL MEMBRANE PROTEIN (AFU_ORTHOLOGUE AFUA_5G11245)"/>
    <property type="match status" value="1"/>
</dbReference>
<evidence type="ECO:0000256" key="4">
    <source>
        <dbReference type="ARBA" id="ARBA00023136"/>
    </source>
</evidence>
<feature type="transmembrane region" description="Helical" evidence="7">
    <location>
        <begin position="123"/>
        <end position="145"/>
    </location>
</feature>
<dbReference type="Proteomes" id="UP000053958">
    <property type="component" value="Unassembled WGS sequence"/>
</dbReference>
<dbReference type="STRING" id="1408163.A0A0F4Z5U5"/>
<dbReference type="PANTHER" id="PTHR33048:SF151">
    <property type="entry name" value="INTEGRAL MEMBRANE PROTEIN"/>
    <property type="match status" value="1"/>
</dbReference>
<feature type="transmembrane region" description="Helical" evidence="7">
    <location>
        <begin position="45"/>
        <end position="64"/>
    </location>
</feature>
<feature type="transmembrane region" description="Helical" evidence="7">
    <location>
        <begin position="84"/>
        <end position="102"/>
    </location>
</feature>
<dbReference type="GO" id="GO:0016020">
    <property type="term" value="C:membrane"/>
    <property type="evidence" value="ECO:0007669"/>
    <property type="project" value="UniProtKB-SubCell"/>
</dbReference>
<comment type="subcellular location">
    <subcellularLocation>
        <location evidence="1">Membrane</location>
        <topology evidence="1">Multi-pass membrane protein</topology>
    </subcellularLocation>
</comment>
<dbReference type="OrthoDB" id="4221392at2759"/>
<feature type="region of interest" description="Disordered" evidence="6">
    <location>
        <begin position="286"/>
        <end position="314"/>
    </location>
</feature>
<evidence type="ECO:0000256" key="3">
    <source>
        <dbReference type="ARBA" id="ARBA00022989"/>
    </source>
</evidence>
<keyword evidence="3 7" id="KW-1133">Transmembrane helix</keyword>
<sequence length="378" mass="42311">MSYNPDNLQPWVSAVTGSVTGLALVAVCLRMLARYERKQKLWWDDYMIMFSMGWNLLVIAFIYAMVGEGMGLHANTIPLENVVMIAKLLVAAEILYVFNLVWTKLSFLLMYYRIFRVPYFKRWAYIIGAFVIIWVITITFVFIFICVPVQKLWYPQLPGRCVNQVGTWIANAASTILTDLAILILPIPQVWKLQLQKSQKIALTFAFGLGFFVVFASVYRFTVLFSYTSLDSSYTLAPTVGWTAIEISAGITSACLPTLRPALQFIARHLGIQGVMPSLLRSGTSTGFSKGRSNLSTGPTMDDNNAGHNRSDSQRRFYRLPDETGHSDPPADATLRPDHGYVYTTSVLGTKGEGDSLSGDEVPLHSIRVQKDFKQVEG</sequence>
<feature type="compositionally biased region" description="Polar residues" evidence="6">
    <location>
        <begin position="286"/>
        <end position="308"/>
    </location>
</feature>
<dbReference type="AlphaFoldDB" id="A0A0F4Z5U5"/>
<proteinExistence type="inferred from homology"/>
<evidence type="ECO:0000256" key="5">
    <source>
        <dbReference type="ARBA" id="ARBA00038359"/>
    </source>
</evidence>
<dbReference type="InterPro" id="IPR052337">
    <property type="entry name" value="SAT4-like"/>
</dbReference>
<organism evidence="9 10">
    <name type="scientific">Rasamsonia emersonii (strain ATCC 16479 / CBS 393.64 / IMI 116815)</name>
    <dbReference type="NCBI Taxonomy" id="1408163"/>
    <lineage>
        <taxon>Eukaryota</taxon>
        <taxon>Fungi</taxon>
        <taxon>Dikarya</taxon>
        <taxon>Ascomycota</taxon>
        <taxon>Pezizomycotina</taxon>
        <taxon>Eurotiomycetes</taxon>
        <taxon>Eurotiomycetidae</taxon>
        <taxon>Eurotiales</taxon>
        <taxon>Trichocomaceae</taxon>
        <taxon>Rasamsonia</taxon>
    </lineage>
</organism>
<gene>
    <name evidence="9" type="ORF">T310_0729</name>
</gene>
<evidence type="ECO:0000256" key="7">
    <source>
        <dbReference type="SAM" id="Phobius"/>
    </source>
</evidence>
<evidence type="ECO:0000256" key="1">
    <source>
        <dbReference type="ARBA" id="ARBA00004141"/>
    </source>
</evidence>
<evidence type="ECO:0000256" key="6">
    <source>
        <dbReference type="SAM" id="MobiDB-lite"/>
    </source>
</evidence>
<keyword evidence="2 7" id="KW-0812">Transmembrane</keyword>
<feature type="transmembrane region" description="Helical" evidence="7">
    <location>
        <begin position="12"/>
        <end position="33"/>
    </location>
</feature>
<evidence type="ECO:0000313" key="9">
    <source>
        <dbReference type="EMBL" id="KKA25233.1"/>
    </source>
</evidence>
<reference evidence="9 10" key="1">
    <citation type="submission" date="2015-04" db="EMBL/GenBank/DDBJ databases">
        <authorList>
            <person name="Heijne W.H."/>
            <person name="Fedorova N.D."/>
            <person name="Nierman W.C."/>
            <person name="Vollebregt A.W."/>
            <person name="Zhao Z."/>
            <person name="Wu L."/>
            <person name="Kumar M."/>
            <person name="Stam H."/>
            <person name="van den Berg M.A."/>
            <person name="Pel H.J."/>
        </authorList>
    </citation>
    <scope>NUCLEOTIDE SEQUENCE [LARGE SCALE GENOMIC DNA]</scope>
    <source>
        <strain evidence="9 10">CBS 393.64</strain>
    </source>
</reference>
<protein>
    <recommendedName>
        <fullName evidence="8">Rhodopsin domain-containing protein</fullName>
    </recommendedName>
</protein>
<evidence type="ECO:0000256" key="2">
    <source>
        <dbReference type="ARBA" id="ARBA00022692"/>
    </source>
</evidence>
<dbReference type="EMBL" id="LASV01000030">
    <property type="protein sequence ID" value="KKA25233.1"/>
    <property type="molecule type" value="Genomic_DNA"/>
</dbReference>
<feature type="transmembrane region" description="Helical" evidence="7">
    <location>
        <begin position="200"/>
        <end position="219"/>
    </location>
</feature>
<keyword evidence="10" id="KW-1185">Reference proteome</keyword>
<name>A0A0F4Z5U5_RASE3</name>
<dbReference type="Pfam" id="PF20684">
    <property type="entry name" value="Fung_rhodopsin"/>
    <property type="match status" value="1"/>
</dbReference>
<feature type="domain" description="Rhodopsin" evidence="8">
    <location>
        <begin position="29"/>
        <end position="264"/>
    </location>
</feature>
<evidence type="ECO:0000259" key="8">
    <source>
        <dbReference type="Pfam" id="PF20684"/>
    </source>
</evidence>
<dbReference type="RefSeq" id="XP_013331845.1">
    <property type="nucleotide sequence ID" value="XM_013476391.1"/>
</dbReference>